<evidence type="ECO:0008006" key="3">
    <source>
        <dbReference type="Google" id="ProtNLM"/>
    </source>
</evidence>
<evidence type="ECO:0000313" key="2">
    <source>
        <dbReference type="Proteomes" id="UP000756860"/>
    </source>
</evidence>
<dbReference type="Proteomes" id="UP000756860">
    <property type="component" value="Unassembled WGS sequence"/>
</dbReference>
<protein>
    <recommendedName>
        <fullName evidence="3">YCII-related domain-containing protein</fullName>
    </recommendedName>
</protein>
<dbReference type="Gene3D" id="1.25.40.70">
    <property type="entry name" value="Phosphatidylinositol 3-kinase, accessory domain (PIK)"/>
    <property type="match status" value="1"/>
</dbReference>
<dbReference type="InterPro" id="IPR016024">
    <property type="entry name" value="ARM-type_fold"/>
</dbReference>
<reference evidence="1 2" key="1">
    <citation type="submission" date="2021-05" db="EMBL/GenBank/DDBJ databases">
        <title>The draft genome of Geobacter luticola JCM 17780.</title>
        <authorList>
            <person name="Xu Z."/>
            <person name="Masuda Y."/>
            <person name="Itoh H."/>
            <person name="Senoo K."/>
        </authorList>
    </citation>
    <scope>NUCLEOTIDE SEQUENCE [LARGE SCALE GENOMIC DNA]</scope>
    <source>
        <strain evidence="1 2">JCM 17780</strain>
    </source>
</reference>
<organism evidence="1 2">
    <name type="scientific">Geomobilimonas luticola</name>
    <dbReference type="NCBI Taxonomy" id="1114878"/>
    <lineage>
        <taxon>Bacteria</taxon>
        <taxon>Pseudomonadati</taxon>
        <taxon>Thermodesulfobacteriota</taxon>
        <taxon>Desulfuromonadia</taxon>
        <taxon>Geobacterales</taxon>
        <taxon>Geobacteraceae</taxon>
        <taxon>Geomobilimonas</taxon>
    </lineage>
</organism>
<gene>
    <name evidence="1" type="ORF">KI810_02330</name>
</gene>
<comment type="caution">
    <text evidence="1">The sequence shown here is derived from an EMBL/GenBank/DDBJ whole genome shotgun (WGS) entry which is preliminary data.</text>
</comment>
<name>A0ABS5S930_9BACT</name>
<proteinExistence type="predicted"/>
<evidence type="ECO:0000313" key="1">
    <source>
        <dbReference type="EMBL" id="MBT0651881.1"/>
    </source>
</evidence>
<sequence length="114" mass="12228">MLERFARAARSHHNALESLDEVAANRQATVLAHLAAGILQERGDGVAGLVTLTREPDPVVAGMAAVYLLPSERDLALAVLRRVADEPGLIGFRARGAIDRLEKGEWDGEPHSSP</sequence>
<dbReference type="SUPFAM" id="SSF48371">
    <property type="entry name" value="ARM repeat"/>
    <property type="match status" value="1"/>
</dbReference>
<dbReference type="EMBL" id="JAHCVK010000001">
    <property type="protein sequence ID" value="MBT0651881.1"/>
    <property type="molecule type" value="Genomic_DNA"/>
</dbReference>
<dbReference type="InterPro" id="IPR042236">
    <property type="entry name" value="PI3K_accessory_sf"/>
</dbReference>
<accession>A0ABS5S930</accession>
<keyword evidence="2" id="KW-1185">Reference proteome</keyword>